<accession>A0A813U0L4</accession>
<dbReference type="Proteomes" id="UP000663870">
    <property type="component" value="Unassembled WGS sequence"/>
</dbReference>
<evidence type="ECO:0000313" key="2">
    <source>
        <dbReference type="EMBL" id="CAF0821031.1"/>
    </source>
</evidence>
<dbReference type="EMBL" id="CAJNOH010000058">
    <property type="protein sequence ID" value="CAF0821031.1"/>
    <property type="molecule type" value="Genomic_DNA"/>
</dbReference>
<feature type="transmembrane region" description="Helical" evidence="1">
    <location>
        <begin position="118"/>
        <end position="137"/>
    </location>
</feature>
<dbReference type="EMBL" id="CAJNOL010000685">
    <property type="protein sequence ID" value="CAF1165946.1"/>
    <property type="molecule type" value="Genomic_DNA"/>
</dbReference>
<name>A0A813U0L4_9BILA</name>
<keyword evidence="1" id="KW-1133">Transmembrane helix</keyword>
<feature type="transmembrane region" description="Helical" evidence="1">
    <location>
        <begin position="34"/>
        <end position="54"/>
    </location>
</feature>
<protein>
    <submittedName>
        <fullName evidence="2">Uncharacterized protein</fullName>
    </submittedName>
</protein>
<comment type="caution">
    <text evidence="2">The sequence shown here is derived from an EMBL/GenBank/DDBJ whole genome shotgun (WGS) entry which is preliminary data.</text>
</comment>
<evidence type="ECO:0000313" key="3">
    <source>
        <dbReference type="EMBL" id="CAF1165946.1"/>
    </source>
</evidence>
<dbReference type="Proteomes" id="UP000663854">
    <property type="component" value="Unassembled WGS sequence"/>
</dbReference>
<evidence type="ECO:0000256" key="1">
    <source>
        <dbReference type="SAM" id="Phobius"/>
    </source>
</evidence>
<evidence type="ECO:0000313" key="4">
    <source>
        <dbReference type="Proteomes" id="UP000663854"/>
    </source>
</evidence>
<keyword evidence="1" id="KW-0472">Membrane</keyword>
<dbReference type="GO" id="GO:0005739">
    <property type="term" value="C:mitochondrion"/>
    <property type="evidence" value="ECO:0007669"/>
    <property type="project" value="TreeGrafter"/>
</dbReference>
<keyword evidence="1" id="KW-0812">Transmembrane</keyword>
<evidence type="ECO:0000313" key="5">
    <source>
        <dbReference type="Proteomes" id="UP000663870"/>
    </source>
</evidence>
<dbReference type="InterPro" id="IPR018811">
    <property type="entry name" value="MRX11"/>
</dbReference>
<sequence length="146" mass="17371">MKIFQLRRYLTIKSGKRGWRQYVDRLKERPTSHITAFAILHEITAILPFPFIYFPLKWSRLGEYIPIPTEYIQEGNRKINRIRTRYGLKPLDESSLVLINLSITYAIVKLILPLRIGLSFILTPWLASIITRSFTFFQRFKTKFFS</sequence>
<proteinExistence type="predicted"/>
<dbReference type="PANTHER" id="PTHR28002:SF1">
    <property type="entry name" value="MIOREX COMPLEX COMPONENT 11"/>
    <property type="match status" value="1"/>
</dbReference>
<reference evidence="2" key="1">
    <citation type="submission" date="2021-02" db="EMBL/GenBank/DDBJ databases">
        <authorList>
            <person name="Nowell W R."/>
        </authorList>
    </citation>
    <scope>NUCLEOTIDE SEQUENCE</scope>
</reference>
<keyword evidence="5" id="KW-1185">Reference proteome</keyword>
<dbReference type="Pfam" id="PF10306">
    <property type="entry name" value="FLILHELTA"/>
    <property type="match status" value="1"/>
</dbReference>
<dbReference type="AlphaFoldDB" id="A0A813U0L4"/>
<organism evidence="2 4">
    <name type="scientific">Rotaria sordida</name>
    <dbReference type="NCBI Taxonomy" id="392033"/>
    <lineage>
        <taxon>Eukaryota</taxon>
        <taxon>Metazoa</taxon>
        <taxon>Spiralia</taxon>
        <taxon>Gnathifera</taxon>
        <taxon>Rotifera</taxon>
        <taxon>Eurotatoria</taxon>
        <taxon>Bdelloidea</taxon>
        <taxon>Philodinida</taxon>
        <taxon>Philodinidae</taxon>
        <taxon>Rotaria</taxon>
    </lineage>
</organism>
<dbReference type="PANTHER" id="PTHR28002">
    <property type="entry name" value="MIOREX COMPLEX COMPONENT 11"/>
    <property type="match status" value="1"/>
</dbReference>
<gene>
    <name evidence="3" type="ORF">JXQ802_LOCUS22524</name>
    <name evidence="2" type="ORF">PYM288_LOCUS5587</name>
</gene>